<dbReference type="SUPFAM" id="SSF52540">
    <property type="entry name" value="P-loop containing nucleoside triphosphate hydrolases"/>
    <property type="match status" value="1"/>
</dbReference>
<name>A0AB33D224_ALCFA</name>
<dbReference type="Gene3D" id="3.40.50.300">
    <property type="entry name" value="P-loop containing nucleotide triphosphate hydrolases"/>
    <property type="match status" value="1"/>
</dbReference>
<dbReference type="AlphaFoldDB" id="A0AB33D224"/>
<dbReference type="InterPro" id="IPR027417">
    <property type="entry name" value="P-loop_NTPase"/>
</dbReference>
<dbReference type="GO" id="GO:0005829">
    <property type="term" value="C:cytosol"/>
    <property type="evidence" value="ECO:0007669"/>
    <property type="project" value="TreeGrafter"/>
</dbReference>
<dbReference type="InterPro" id="IPR006073">
    <property type="entry name" value="GTP-bd"/>
</dbReference>
<gene>
    <name evidence="2" type="ORF">AFA_12375</name>
</gene>
<feature type="domain" description="G" evidence="1">
    <location>
        <begin position="87"/>
        <end position="205"/>
    </location>
</feature>
<evidence type="ECO:0000259" key="1">
    <source>
        <dbReference type="Pfam" id="PF01926"/>
    </source>
</evidence>
<dbReference type="Pfam" id="PF01926">
    <property type="entry name" value="MMR_HSR1"/>
    <property type="match status" value="1"/>
</dbReference>
<dbReference type="GO" id="GO:0030488">
    <property type="term" value="P:tRNA methylation"/>
    <property type="evidence" value="ECO:0007669"/>
    <property type="project" value="TreeGrafter"/>
</dbReference>
<organism evidence="2 3">
    <name type="scientific">Alcaligenes faecalis</name>
    <dbReference type="NCBI Taxonomy" id="511"/>
    <lineage>
        <taxon>Bacteria</taxon>
        <taxon>Pseudomonadati</taxon>
        <taxon>Pseudomonadota</taxon>
        <taxon>Betaproteobacteria</taxon>
        <taxon>Burkholderiales</taxon>
        <taxon>Alcaligenaceae</taxon>
        <taxon>Alcaligenes</taxon>
    </lineage>
</organism>
<dbReference type="Proteomes" id="UP000214561">
    <property type="component" value="Chromosome"/>
</dbReference>
<dbReference type="GO" id="GO:0002098">
    <property type="term" value="P:tRNA wobble uridine modification"/>
    <property type="evidence" value="ECO:0007669"/>
    <property type="project" value="TreeGrafter"/>
</dbReference>
<evidence type="ECO:0000313" key="3">
    <source>
        <dbReference type="Proteomes" id="UP000214561"/>
    </source>
</evidence>
<dbReference type="EMBL" id="CP021641">
    <property type="protein sequence ID" value="ASR90182.1"/>
    <property type="molecule type" value="Genomic_DNA"/>
</dbReference>
<accession>A0AB33D224</accession>
<sequence>MINEFKSRVEMEIDAEYRSIVACTACGKKLRVPDNRGCLEIKCPSCGYIEELEEEEIHLKGGKKLTQDKIRKIIENRVKKLKGYVPRVGVFGVTGVGKSSLCNALFGADVAKISDVAACTRAPQEIHLSSEGASSGIILIDVPGVGERTDRDVEYFELYRKLAPTLDLIIWVIKADDRAYSISETAYKEILKPNLEKCPVLFVINQVDKLPPLRDWNEGKGKPGDKQEESIKKKILEIRDAFGTSEFNIVPVSVEEKYNLPEIVSRVVDILPDEKKYSFAREAKEELRSEEVTSKAEQGVWDSIKKWCGEIWEEHKDTIIDGIKTVAISLVSRIFKRK</sequence>
<protein>
    <recommendedName>
        <fullName evidence="1">G domain-containing protein</fullName>
    </recommendedName>
</protein>
<proteinExistence type="predicted"/>
<evidence type="ECO:0000313" key="2">
    <source>
        <dbReference type="EMBL" id="ASR90182.1"/>
    </source>
</evidence>
<dbReference type="PANTHER" id="PTHR42714">
    <property type="entry name" value="TRNA MODIFICATION GTPASE GTPBP3"/>
    <property type="match status" value="1"/>
</dbReference>
<dbReference type="KEGG" id="afq:AFA_12375"/>
<dbReference type="PANTHER" id="PTHR42714:SF2">
    <property type="entry name" value="TRNA MODIFICATION GTPASE GTPBP3, MITOCHONDRIAL"/>
    <property type="match status" value="1"/>
</dbReference>
<reference evidence="2 3" key="1">
    <citation type="submission" date="2017-05" db="EMBL/GenBank/DDBJ databases">
        <authorList>
            <person name="Qiu J.G."/>
            <person name="He J."/>
        </authorList>
    </citation>
    <scope>NUCLEOTIDE SEQUENCE [LARGE SCALE GENOMIC DNA]</scope>
    <source>
        <strain evidence="2 3">JQ135</strain>
    </source>
</reference>
<dbReference type="GO" id="GO:0005525">
    <property type="term" value="F:GTP binding"/>
    <property type="evidence" value="ECO:0007669"/>
    <property type="project" value="InterPro"/>
</dbReference>
<dbReference type="CDD" id="cd11383">
    <property type="entry name" value="YfjP"/>
    <property type="match status" value="1"/>
</dbReference>